<evidence type="ECO:0000256" key="10">
    <source>
        <dbReference type="ARBA" id="ARBA00030775"/>
    </source>
</evidence>
<dbReference type="PROSITE" id="PS00409">
    <property type="entry name" value="PROKAR_NTER_METHYL"/>
    <property type="match status" value="1"/>
</dbReference>
<evidence type="ECO:0000313" key="13">
    <source>
        <dbReference type="EMBL" id="MFK4001167.1"/>
    </source>
</evidence>
<accession>A0ABW8L8D2</accession>
<keyword evidence="6 11" id="KW-0812">Transmembrane</keyword>
<comment type="caution">
    <text evidence="13">The sequence shown here is derived from an EMBL/GenBank/DDBJ whole genome shotgun (WGS) entry which is preliminary data.</text>
</comment>
<protein>
    <recommendedName>
        <fullName evidence="2">Type II secretion system protein H</fullName>
    </recommendedName>
    <alternativeName>
        <fullName evidence="10">General secretion pathway protein H</fullName>
    </alternativeName>
</protein>
<dbReference type="Gene3D" id="3.30.700.10">
    <property type="entry name" value="Glycoprotein, Type 4 Pilin"/>
    <property type="match status" value="1"/>
</dbReference>
<evidence type="ECO:0000256" key="3">
    <source>
        <dbReference type="ARBA" id="ARBA00022475"/>
    </source>
</evidence>
<dbReference type="Pfam" id="PF12019">
    <property type="entry name" value="GspH"/>
    <property type="match status" value="1"/>
</dbReference>
<keyword evidence="7 11" id="KW-1133">Transmembrane helix</keyword>
<evidence type="ECO:0000256" key="4">
    <source>
        <dbReference type="ARBA" id="ARBA00022481"/>
    </source>
</evidence>
<evidence type="ECO:0000313" key="14">
    <source>
        <dbReference type="Proteomes" id="UP001620234"/>
    </source>
</evidence>
<evidence type="ECO:0000256" key="2">
    <source>
        <dbReference type="ARBA" id="ARBA00021549"/>
    </source>
</evidence>
<comment type="similarity">
    <text evidence="9">Belongs to the GSP H family.</text>
</comment>
<comment type="subcellular location">
    <subcellularLocation>
        <location evidence="1">Cell inner membrane</location>
        <topology evidence="1">Single-pass membrane protein</topology>
    </subcellularLocation>
</comment>
<organism evidence="13 14">
    <name type="scientific">Psychrobacter namhaensis</name>
    <dbReference type="NCBI Taxonomy" id="292734"/>
    <lineage>
        <taxon>Bacteria</taxon>
        <taxon>Pseudomonadati</taxon>
        <taxon>Pseudomonadota</taxon>
        <taxon>Gammaproteobacteria</taxon>
        <taxon>Moraxellales</taxon>
        <taxon>Moraxellaceae</taxon>
        <taxon>Psychrobacter</taxon>
    </lineage>
</organism>
<evidence type="ECO:0000256" key="11">
    <source>
        <dbReference type="SAM" id="Phobius"/>
    </source>
</evidence>
<feature type="domain" description="General secretion pathway GspH" evidence="12">
    <location>
        <begin position="107"/>
        <end position="208"/>
    </location>
</feature>
<evidence type="ECO:0000259" key="12">
    <source>
        <dbReference type="Pfam" id="PF12019"/>
    </source>
</evidence>
<dbReference type="SUPFAM" id="SSF54523">
    <property type="entry name" value="Pili subunits"/>
    <property type="match status" value="1"/>
</dbReference>
<evidence type="ECO:0000256" key="7">
    <source>
        <dbReference type="ARBA" id="ARBA00022989"/>
    </source>
</evidence>
<dbReference type="Proteomes" id="UP001620234">
    <property type="component" value="Unassembled WGS sequence"/>
</dbReference>
<evidence type="ECO:0000256" key="8">
    <source>
        <dbReference type="ARBA" id="ARBA00023136"/>
    </source>
</evidence>
<evidence type="ECO:0000256" key="9">
    <source>
        <dbReference type="ARBA" id="ARBA00025772"/>
    </source>
</evidence>
<keyword evidence="14" id="KW-1185">Reference proteome</keyword>
<evidence type="ECO:0000256" key="5">
    <source>
        <dbReference type="ARBA" id="ARBA00022519"/>
    </source>
</evidence>
<feature type="transmembrane region" description="Helical" evidence="11">
    <location>
        <begin position="69"/>
        <end position="93"/>
    </location>
</feature>
<dbReference type="EMBL" id="JBJDPD010000011">
    <property type="protein sequence ID" value="MFK4001167.1"/>
    <property type="molecule type" value="Genomic_DNA"/>
</dbReference>
<evidence type="ECO:0000256" key="6">
    <source>
        <dbReference type="ARBA" id="ARBA00022692"/>
    </source>
</evidence>
<reference evidence="13 14" key="1">
    <citation type="submission" date="2024-11" db="EMBL/GenBank/DDBJ databases">
        <title>The Natural Products Discovery Center: Release of the First 8490 Sequenced Strains for Exploring Actinobacteria Biosynthetic Diversity.</title>
        <authorList>
            <person name="Kalkreuter E."/>
            <person name="Kautsar S.A."/>
            <person name="Yang D."/>
            <person name="Bader C.D."/>
            <person name="Teijaro C.N."/>
            <person name="Fluegel L."/>
            <person name="Davis C.M."/>
            <person name="Simpson J.R."/>
            <person name="Lauterbach L."/>
            <person name="Steele A.D."/>
            <person name="Gui C."/>
            <person name="Meng S."/>
            <person name="Li G."/>
            <person name="Viehrig K."/>
            <person name="Ye F."/>
            <person name="Su P."/>
            <person name="Kiefer A.F."/>
            <person name="Nichols A."/>
            <person name="Cepeda A.J."/>
            <person name="Yan W."/>
            <person name="Fan B."/>
            <person name="Jiang Y."/>
            <person name="Adhikari A."/>
            <person name="Zheng C.-J."/>
            <person name="Schuster L."/>
            <person name="Cowan T.M."/>
            <person name="Smanski M.J."/>
            <person name="Chevrette M.G."/>
            <person name="De Carvalho L.P.S."/>
            <person name="Shen B."/>
        </authorList>
    </citation>
    <scope>NUCLEOTIDE SEQUENCE [LARGE SCALE GENOMIC DNA]</scope>
    <source>
        <strain evidence="13 14">NPDC077433</strain>
    </source>
</reference>
<sequence length="242" mass="27532">MTPLDKTSLSDRKLSTSILLILTLGKSGLVRHRLWQCRTQLYTAFRYHFTVSQILSVDMSAYRYKGKQGFTLVELIVTVAVLAIIMTIAAPAIRTQLARMEAKRIENQVENSLTLAKTESYIRRQNIIVCLSNAGGRCHRDSDKTLLLFVDKNDNKNFDAQTDFLIRQSALNPKYAKLSLRVGGRRHYIKFWGDSGAPRGHFGHIKYCPTVAYNNAMYLISFSQSGKIKQKLNENHPTQCDK</sequence>
<keyword evidence="3" id="KW-1003">Cell membrane</keyword>
<name>A0ABW8L8D2_9GAMM</name>
<dbReference type="InterPro" id="IPR045584">
    <property type="entry name" value="Pilin-like"/>
</dbReference>
<dbReference type="Pfam" id="PF07963">
    <property type="entry name" value="N_methyl"/>
    <property type="match status" value="1"/>
</dbReference>
<dbReference type="NCBIfam" id="TIGR02532">
    <property type="entry name" value="IV_pilin_GFxxxE"/>
    <property type="match status" value="1"/>
</dbReference>
<keyword evidence="5" id="KW-0997">Cell inner membrane</keyword>
<keyword evidence="8 11" id="KW-0472">Membrane</keyword>
<dbReference type="InterPro" id="IPR012902">
    <property type="entry name" value="N_methyl_site"/>
</dbReference>
<proteinExistence type="inferred from homology"/>
<evidence type="ECO:0000256" key="1">
    <source>
        <dbReference type="ARBA" id="ARBA00004377"/>
    </source>
</evidence>
<keyword evidence="4" id="KW-0488">Methylation</keyword>
<dbReference type="RefSeq" id="WP_230709028.1">
    <property type="nucleotide sequence ID" value="NZ_JBJDPD010000011.1"/>
</dbReference>
<dbReference type="InterPro" id="IPR022346">
    <property type="entry name" value="T2SS_GspH"/>
</dbReference>
<gene>
    <name evidence="13" type="ORF">ACI2I3_07440</name>
</gene>